<dbReference type="AlphaFoldDB" id="A0AAU8E0H7"/>
<dbReference type="RefSeq" id="WP_339553448.1">
    <property type="nucleotide sequence ID" value="NZ_CP159258.1"/>
</dbReference>
<evidence type="ECO:0000313" key="1">
    <source>
        <dbReference type="EMBL" id="XCG72790.1"/>
    </source>
</evidence>
<proteinExistence type="predicted"/>
<organism evidence="1">
    <name type="scientific">Pseudomonas sp. MYb327</name>
    <dbReference type="NCBI Taxonomy" id="2745230"/>
    <lineage>
        <taxon>Bacteria</taxon>
        <taxon>Pseudomonadati</taxon>
        <taxon>Pseudomonadota</taxon>
        <taxon>Gammaproteobacteria</taxon>
        <taxon>Pseudomonadales</taxon>
        <taxon>Pseudomonadaceae</taxon>
        <taxon>Pseudomonas</taxon>
    </lineage>
</organism>
<name>A0AAU8E0H7_9PSED</name>
<gene>
    <name evidence="1" type="ORF">ABVN21_18790</name>
</gene>
<dbReference type="EMBL" id="CP159258">
    <property type="protein sequence ID" value="XCG72790.1"/>
    <property type="molecule type" value="Genomic_DNA"/>
</dbReference>
<reference evidence="1" key="1">
    <citation type="submission" date="2024-06" db="EMBL/GenBank/DDBJ databases">
        <title>The Caenorhabditis elegans bacterial microbiome influences microsporidia infection through nutrient limitation and inhibiting parasite invasion.</title>
        <authorList>
            <person name="Tamim El Jarkass H."/>
            <person name="Castelblanco S."/>
            <person name="Kaur M."/>
            <person name="Wan Y.C."/>
            <person name="Ellis A.E."/>
            <person name="Sheldon R.D."/>
            <person name="Lien E.C."/>
            <person name="Burton N.O."/>
            <person name="Wright G.D."/>
            <person name="Reinke A.W."/>
        </authorList>
    </citation>
    <scope>NUCLEOTIDE SEQUENCE</scope>
    <source>
        <strain evidence="1">MYb327</strain>
    </source>
</reference>
<accession>A0AAU8E0H7</accession>
<sequence length="74" mass="8430">MNNPAYDYTRPQRAPFPTELASMIARKASIMASRLEDQAIRSMVRDAQRALDRGVKAEEIAREMELTGQKSKNF</sequence>
<protein>
    <submittedName>
        <fullName evidence="1">Uncharacterized protein</fullName>
    </submittedName>
</protein>